<evidence type="ECO:0000256" key="1">
    <source>
        <dbReference type="ARBA" id="ARBA00001938"/>
    </source>
</evidence>
<dbReference type="Proteomes" id="UP000184536">
    <property type="component" value="Unassembled WGS sequence"/>
</dbReference>
<dbReference type="SUPFAM" id="SSF51230">
    <property type="entry name" value="Single hybrid motif"/>
    <property type="match status" value="1"/>
</dbReference>
<dbReference type="EMBL" id="FQZV01000029">
    <property type="protein sequence ID" value="SHJ54325.1"/>
    <property type="molecule type" value="Genomic_DNA"/>
</dbReference>
<evidence type="ECO:0000313" key="7">
    <source>
        <dbReference type="Proteomes" id="UP000184536"/>
    </source>
</evidence>
<name>A0A1M6K5W1_9FIRM</name>
<dbReference type="STRING" id="1121919.SAMN02745975_02322"/>
<dbReference type="PANTHER" id="PTHR43178:SF5">
    <property type="entry name" value="LIPOAMIDE ACYLTRANSFERASE COMPONENT OF BRANCHED-CHAIN ALPHA-KETO ACID DEHYDROGENASE COMPLEX, MITOCHONDRIAL"/>
    <property type="match status" value="1"/>
</dbReference>
<evidence type="ECO:0000256" key="3">
    <source>
        <dbReference type="ARBA" id="ARBA00022823"/>
    </source>
</evidence>
<dbReference type="InterPro" id="IPR000089">
    <property type="entry name" value="Biotin_lipoyl"/>
</dbReference>
<dbReference type="CDD" id="cd06849">
    <property type="entry name" value="lipoyl_domain"/>
    <property type="match status" value="1"/>
</dbReference>
<dbReference type="GO" id="GO:0016407">
    <property type="term" value="F:acetyltransferase activity"/>
    <property type="evidence" value="ECO:0007669"/>
    <property type="project" value="TreeGrafter"/>
</dbReference>
<gene>
    <name evidence="6" type="ORF">SAMN02745975_02322</name>
</gene>
<dbReference type="InterPro" id="IPR003016">
    <property type="entry name" value="2-oxoA_DH_lipoyl-BS"/>
</dbReference>
<dbReference type="Pfam" id="PF00364">
    <property type="entry name" value="Biotin_lipoyl"/>
    <property type="match status" value="1"/>
</dbReference>
<organism evidence="6 7">
    <name type="scientific">Geosporobacter subterraneus DSM 17957</name>
    <dbReference type="NCBI Taxonomy" id="1121919"/>
    <lineage>
        <taxon>Bacteria</taxon>
        <taxon>Bacillati</taxon>
        <taxon>Bacillota</taxon>
        <taxon>Clostridia</taxon>
        <taxon>Peptostreptococcales</taxon>
        <taxon>Thermotaleaceae</taxon>
        <taxon>Geosporobacter</taxon>
    </lineage>
</organism>
<keyword evidence="4" id="KW-0012">Acyltransferase</keyword>
<evidence type="ECO:0000256" key="2">
    <source>
        <dbReference type="ARBA" id="ARBA00022679"/>
    </source>
</evidence>
<dbReference type="OrthoDB" id="9805770at2"/>
<evidence type="ECO:0000256" key="4">
    <source>
        <dbReference type="ARBA" id="ARBA00023315"/>
    </source>
</evidence>
<keyword evidence="3" id="KW-0450">Lipoyl</keyword>
<proteinExistence type="predicted"/>
<feature type="domain" description="Lipoyl-binding" evidence="5">
    <location>
        <begin position="2"/>
        <end position="77"/>
    </location>
</feature>
<evidence type="ECO:0000313" key="6">
    <source>
        <dbReference type="EMBL" id="SHJ54325.1"/>
    </source>
</evidence>
<dbReference type="InterPro" id="IPR050743">
    <property type="entry name" value="2-oxoacid_DH_E2_comp"/>
</dbReference>
<dbReference type="PROSITE" id="PS50968">
    <property type="entry name" value="BIOTINYL_LIPOYL"/>
    <property type="match status" value="1"/>
</dbReference>
<dbReference type="Gene3D" id="2.40.50.100">
    <property type="match status" value="1"/>
</dbReference>
<accession>A0A1M6K5W1</accession>
<dbReference type="PANTHER" id="PTHR43178">
    <property type="entry name" value="DIHYDROLIPOAMIDE ACETYLTRANSFERASE COMPONENT OF PYRUVATE DEHYDROGENASE COMPLEX"/>
    <property type="match status" value="1"/>
</dbReference>
<sequence>MNYELKVPKFAEGATIIKIKQWLCQTGDHVREGEAVAEASTDKIAIYIESPIDGLVHSILAAEGEEVYIDQVIAIISSGEEGENVL</sequence>
<comment type="cofactor">
    <cofactor evidence="1">
        <name>(R)-lipoate</name>
        <dbReference type="ChEBI" id="CHEBI:83088"/>
    </cofactor>
</comment>
<evidence type="ECO:0000259" key="5">
    <source>
        <dbReference type="PROSITE" id="PS50968"/>
    </source>
</evidence>
<dbReference type="PROSITE" id="PS00189">
    <property type="entry name" value="LIPOYL"/>
    <property type="match status" value="1"/>
</dbReference>
<protein>
    <submittedName>
        <fullName evidence="6">Biotin-requiring enzyme</fullName>
    </submittedName>
</protein>
<keyword evidence="2" id="KW-0808">Transferase</keyword>
<dbReference type="GO" id="GO:0005737">
    <property type="term" value="C:cytoplasm"/>
    <property type="evidence" value="ECO:0007669"/>
    <property type="project" value="TreeGrafter"/>
</dbReference>
<dbReference type="InterPro" id="IPR011053">
    <property type="entry name" value="Single_hybrid_motif"/>
</dbReference>
<keyword evidence="7" id="KW-1185">Reference proteome</keyword>
<dbReference type="AlphaFoldDB" id="A0A1M6K5W1"/>
<dbReference type="GO" id="GO:0031405">
    <property type="term" value="F:lipoic acid binding"/>
    <property type="evidence" value="ECO:0007669"/>
    <property type="project" value="TreeGrafter"/>
</dbReference>
<reference evidence="7" key="1">
    <citation type="submission" date="2016-11" db="EMBL/GenBank/DDBJ databases">
        <authorList>
            <person name="Varghese N."/>
            <person name="Submissions S."/>
        </authorList>
    </citation>
    <scope>NUCLEOTIDE SEQUENCE [LARGE SCALE GENOMIC DNA]</scope>
    <source>
        <strain evidence="7">DSM 17957</strain>
    </source>
</reference>
<dbReference type="RefSeq" id="WP_110941446.1">
    <property type="nucleotide sequence ID" value="NZ_FQZV01000029.1"/>
</dbReference>